<keyword evidence="1" id="KW-0472">Membrane</keyword>
<dbReference type="AlphaFoldDB" id="A0A7S4W1E0"/>
<keyword evidence="1" id="KW-1133">Transmembrane helix</keyword>
<evidence type="ECO:0000256" key="1">
    <source>
        <dbReference type="SAM" id="Phobius"/>
    </source>
</evidence>
<gene>
    <name evidence="2" type="ORF">AMON00008_LOCUS36371</name>
</gene>
<feature type="transmembrane region" description="Helical" evidence="1">
    <location>
        <begin position="88"/>
        <end position="110"/>
    </location>
</feature>
<proteinExistence type="predicted"/>
<feature type="transmembrane region" description="Helical" evidence="1">
    <location>
        <begin position="20"/>
        <end position="37"/>
    </location>
</feature>
<feature type="transmembrane region" description="Helical" evidence="1">
    <location>
        <begin position="282"/>
        <end position="302"/>
    </location>
</feature>
<feature type="transmembrane region" description="Helical" evidence="1">
    <location>
        <begin position="314"/>
        <end position="334"/>
    </location>
</feature>
<evidence type="ECO:0000313" key="2">
    <source>
        <dbReference type="EMBL" id="CAE4616421.1"/>
    </source>
</evidence>
<name>A0A7S4W1E0_9DINO</name>
<dbReference type="EMBL" id="HBNR01051910">
    <property type="protein sequence ID" value="CAE4616421.1"/>
    <property type="molecule type" value="Transcribed_RNA"/>
</dbReference>
<reference evidence="2" key="1">
    <citation type="submission" date="2021-01" db="EMBL/GenBank/DDBJ databases">
        <authorList>
            <person name="Corre E."/>
            <person name="Pelletier E."/>
            <person name="Niang G."/>
            <person name="Scheremetjew M."/>
            <person name="Finn R."/>
            <person name="Kale V."/>
            <person name="Holt S."/>
            <person name="Cochrane G."/>
            <person name="Meng A."/>
            <person name="Brown T."/>
            <person name="Cohen L."/>
        </authorList>
    </citation>
    <scope>NUCLEOTIDE SEQUENCE</scope>
    <source>
        <strain evidence="2">CCMP3105</strain>
    </source>
</reference>
<protein>
    <submittedName>
        <fullName evidence="2">Uncharacterized protein</fullName>
    </submittedName>
</protein>
<organism evidence="2">
    <name type="scientific">Alexandrium monilatum</name>
    <dbReference type="NCBI Taxonomy" id="311494"/>
    <lineage>
        <taxon>Eukaryota</taxon>
        <taxon>Sar</taxon>
        <taxon>Alveolata</taxon>
        <taxon>Dinophyceae</taxon>
        <taxon>Gonyaulacales</taxon>
        <taxon>Pyrocystaceae</taxon>
        <taxon>Alexandrium</taxon>
    </lineage>
</organism>
<sequence length="368" mass="42125">MEDFLDDTFFGRLKSIRHAAELAVGAAGALVGLFGLGQSSAYHKHNLQWAEIDYFLQVRQVHIDTLNNMREDLRDMYELDGRKIDTNMIVATLLLAIGFGFVVEGTFPASDPGKSDAGHQTYEDQHNMRVVYAVVAAFALLCPFWSMLALIECRRRLDFFMHQFNDKFYRMLKHRFQLFLAETRSTDILHGSNLVRYTEGLPQEPHPALARVYSSALGCRWRCRGKHRRAGAAGSESATDYPEQECHEPGDFEVILALHSHYATWWYNWCSRCLCVSRVCTWFAMIFNVLCCALLLGMYFQYSYPDTPEMWTGYSFLVLLGLLLAMVLTGLANCTGPRIHTRTQHIDHHMNFIPGWMTEDPSQPLLQA</sequence>
<feature type="transmembrane region" description="Helical" evidence="1">
    <location>
        <begin position="130"/>
        <end position="151"/>
    </location>
</feature>
<keyword evidence="1" id="KW-0812">Transmembrane</keyword>
<accession>A0A7S4W1E0</accession>